<dbReference type="STRING" id="399550.Smar_1537"/>
<dbReference type="InterPro" id="IPR007345">
    <property type="entry name" value="Polysacch_pyruvyl_Trfase"/>
</dbReference>
<dbReference type="OrthoDB" id="275551at2157"/>
<dbReference type="RefSeq" id="WP_011839817.1">
    <property type="nucleotide sequence ID" value="NC_009033.1"/>
</dbReference>
<dbReference type="HOGENOM" id="CLU_1521937_0_0_2"/>
<dbReference type="eggNOG" id="arCOG04826">
    <property type="taxonomic scope" value="Archaea"/>
</dbReference>
<gene>
    <name evidence="2" type="ordered locus">Smar_1537</name>
</gene>
<sequence>MENILRSLGFSKEDVVIGLNLRFFMGRVFARVLYSVVKTLAKYLEANKHVKLLYIPFGCGSFPDMFFDDDLRIGYLIGRFLHDVSGNRYYVLSQEFKPSTILGVFKLVKAVICVRYHALVLAHMCGTPVLNIAYDIKVLEFAELVNGLGRRIVGRVVKPESVSVDLVLSFLRRYVG</sequence>
<name>A3DPR3_STAMF</name>
<reference evidence="2 3" key="2">
    <citation type="journal article" date="2009" name="Stand. Genomic Sci.">
        <title>Complete genome sequence of Staphylothermus marinus Stetter and Fiala 1986 type strain F1.</title>
        <authorList>
            <person name="Anderson I.J."/>
            <person name="Sun H."/>
            <person name="Lapidus A."/>
            <person name="Copeland A."/>
            <person name="Glavina Del Rio T."/>
            <person name="Tice H."/>
            <person name="Dalin E."/>
            <person name="Lucas S."/>
            <person name="Barry K."/>
            <person name="Land M."/>
            <person name="Richardson P."/>
            <person name="Huber H."/>
            <person name="Kyrpides N.C."/>
        </authorList>
    </citation>
    <scope>NUCLEOTIDE SEQUENCE [LARGE SCALE GENOMIC DNA]</scope>
    <source>
        <strain evidence="3">ATCC 43588 / DSM 3639 / JCM 9404 / F1</strain>
    </source>
</reference>
<dbReference type="Pfam" id="PF04230">
    <property type="entry name" value="PS_pyruv_trans"/>
    <property type="match status" value="1"/>
</dbReference>
<evidence type="ECO:0000313" key="3">
    <source>
        <dbReference type="Proteomes" id="UP000000254"/>
    </source>
</evidence>
<proteinExistence type="predicted"/>
<dbReference type="EMBL" id="CP000575">
    <property type="protein sequence ID" value="ABN70623.1"/>
    <property type="molecule type" value="Genomic_DNA"/>
</dbReference>
<feature type="domain" description="Polysaccharide pyruvyl transferase" evidence="1">
    <location>
        <begin position="77"/>
        <end position="135"/>
    </location>
</feature>
<evidence type="ECO:0000313" key="2">
    <source>
        <dbReference type="EMBL" id="ABN70623.1"/>
    </source>
</evidence>
<keyword evidence="3" id="KW-1185">Reference proteome</keyword>
<dbReference type="AlphaFoldDB" id="A3DPR3"/>
<evidence type="ECO:0000259" key="1">
    <source>
        <dbReference type="Pfam" id="PF04230"/>
    </source>
</evidence>
<reference evidence="3" key="1">
    <citation type="journal article" date="2009" name="BMC Genomics">
        <title>The complete genome sequence of Staphylothermus marinus reveals differences in sulfur metabolism among heterotrophic Crenarchaeota.</title>
        <authorList>
            <person name="Anderson I.J."/>
            <person name="Dharmarajan L."/>
            <person name="Rodriguez J."/>
            <person name="Hooper S."/>
            <person name="Porat I."/>
            <person name="Ulrich L.E."/>
            <person name="Elkins J.G."/>
            <person name="Mavromatis K."/>
            <person name="Sun H."/>
            <person name="Land M."/>
            <person name="Lapidus A."/>
            <person name="Lucas S."/>
            <person name="Barry K."/>
            <person name="Huber H."/>
            <person name="Zhulin I.B."/>
            <person name="Whitman W.B."/>
            <person name="Mukhopadhyay B."/>
            <person name="Woese C."/>
            <person name="Bristow J."/>
            <person name="Kyrpides N."/>
        </authorList>
    </citation>
    <scope>NUCLEOTIDE SEQUENCE [LARGE SCALE GENOMIC DNA]</scope>
    <source>
        <strain evidence="3">ATCC 43588 / DSM 3639 / JCM 9404 / F1</strain>
    </source>
</reference>
<accession>A3DPR3</accession>
<dbReference type="Proteomes" id="UP000000254">
    <property type="component" value="Chromosome"/>
</dbReference>
<dbReference type="KEGG" id="smr:Smar_1537"/>
<dbReference type="GeneID" id="4907157"/>
<organism evidence="2 3">
    <name type="scientific">Staphylothermus marinus (strain ATCC 43588 / DSM 3639 / JCM 9404 / F1)</name>
    <dbReference type="NCBI Taxonomy" id="399550"/>
    <lineage>
        <taxon>Archaea</taxon>
        <taxon>Thermoproteota</taxon>
        <taxon>Thermoprotei</taxon>
        <taxon>Desulfurococcales</taxon>
        <taxon>Desulfurococcaceae</taxon>
        <taxon>Staphylothermus</taxon>
    </lineage>
</organism>
<protein>
    <recommendedName>
        <fullName evidence="1">Polysaccharide pyruvyl transferase domain-containing protein</fullName>
    </recommendedName>
</protein>